<dbReference type="PANTHER" id="PTHR45828">
    <property type="entry name" value="CYTOCHROME B561/FERRIC REDUCTASE TRANSMEMBRANE"/>
    <property type="match status" value="1"/>
</dbReference>
<dbReference type="InterPro" id="IPR002861">
    <property type="entry name" value="Reeler_dom"/>
</dbReference>
<feature type="chain" id="PRO_5030682417" description="Reelin domain-containing protein" evidence="1">
    <location>
        <begin position="22"/>
        <end position="236"/>
    </location>
</feature>
<dbReference type="InterPro" id="IPR051237">
    <property type="entry name" value="Ferric-chelate_Red/DefProt"/>
</dbReference>
<feature type="signal peptide" evidence="1">
    <location>
        <begin position="1"/>
        <end position="21"/>
    </location>
</feature>
<keyword evidence="1" id="KW-0732">Signal</keyword>
<dbReference type="Pfam" id="PF02014">
    <property type="entry name" value="Reeler"/>
    <property type="match status" value="1"/>
</dbReference>
<dbReference type="EMBL" id="OE000464">
    <property type="protein sequence ID" value="CAD7453916.1"/>
    <property type="molecule type" value="Genomic_DNA"/>
</dbReference>
<sequence>MSRSKPFLALLVAVLPLLAQCFPDGAPIDACVKQRKNQPHHGQAKPQTGPRPYSIIATSETYSPGAEIAVTIQGLQGATFRGFFLQARDVETDEWIGTWDAAENTSGLPECSAITHADNRDKLQATLVWTAPAQGSGNVYFTRMRSSVHEQLEKARRLEVVSHTRFLQDIQEWLAFAIHYCNFIMSLTKPDLIPSIASPVRRTPHFQKPFSRGSVVKDFATFWVDIVADIAQTNKK</sequence>
<evidence type="ECO:0000256" key="1">
    <source>
        <dbReference type="SAM" id="SignalP"/>
    </source>
</evidence>
<feature type="domain" description="Reelin" evidence="2">
    <location>
        <begin position="16"/>
        <end position="179"/>
    </location>
</feature>
<dbReference type="CDD" id="cd08544">
    <property type="entry name" value="Reeler"/>
    <property type="match status" value="1"/>
</dbReference>
<reference evidence="3" key="1">
    <citation type="submission" date="2020-11" db="EMBL/GenBank/DDBJ databases">
        <authorList>
            <person name="Tran Van P."/>
        </authorList>
    </citation>
    <scope>NUCLEOTIDE SEQUENCE</scope>
</reference>
<accession>A0A7R9IAU2</accession>
<dbReference type="InterPro" id="IPR042307">
    <property type="entry name" value="Reeler_sf"/>
</dbReference>
<dbReference type="PANTHER" id="PTHR45828:SF40">
    <property type="entry name" value="REELIN DOMAIN-CONTAINING PROTEIN"/>
    <property type="match status" value="1"/>
</dbReference>
<dbReference type="Gene3D" id="2.60.40.4060">
    <property type="entry name" value="Reeler domain"/>
    <property type="match status" value="1"/>
</dbReference>
<organism evidence="3">
    <name type="scientific">Timema tahoe</name>
    <dbReference type="NCBI Taxonomy" id="61484"/>
    <lineage>
        <taxon>Eukaryota</taxon>
        <taxon>Metazoa</taxon>
        <taxon>Ecdysozoa</taxon>
        <taxon>Arthropoda</taxon>
        <taxon>Hexapoda</taxon>
        <taxon>Insecta</taxon>
        <taxon>Pterygota</taxon>
        <taxon>Neoptera</taxon>
        <taxon>Polyneoptera</taxon>
        <taxon>Phasmatodea</taxon>
        <taxon>Timematodea</taxon>
        <taxon>Timematoidea</taxon>
        <taxon>Timematidae</taxon>
        <taxon>Timema</taxon>
    </lineage>
</organism>
<evidence type="ECO:0000313" key="3">
    <source>
        <dbReference type="EMBL" id="CAD7453916.1"/>
    </source>
</evidence>
<dbReference type="AlphaFoldDB" id="A0A7R9IAU2"/>
<gene>
    <name evidence="3" type="ORF">TTEB3V08_LOCUS2033</name>
</gene>
<dbReference type="GO" id="GO:0016020">
    <property type="term" value="C:membrane"/>
    <property type="evidence" value="ECO:0007669"/>
    <property type="project" value="TreeGrafter"/>
</dbReference>
<evidence type="ECO:0000259" key="2">
    <source>
        <dbReference type="PROSITE" id="PS51019"/>
    </source>
</evidence>
<name>A0A7R9IAU2_9NEOP</name>
<protein>
    <recommendedName>
        <fullName evidence="2">Reelin domain-containing protein</fullName>
    </recommendedName>
</protein>
<dbReference type="PROSITE" id="PS51019">
    <property type="entry name" value="REELIN"/>
    <property type="match status" value="1"/>
</dbReference>
<proteinExistence type="predicted"/>